<dbReference type="Proteomes" id="UP000094936">
    <property type="component" value="Unassembled WGS sequence"/>
</dbReference>
<proteinExistence type="predicted"/>
<evidence type="ECO:0000313" key="1">
    <source>
        <dbReference type="EMBL" id="ODA29817.1"/>
    </source>
</evidence>
<protein>
    <submittedName>
        <fullName evidence="1">Uncharacterized protein</fullName>
    </submittedName>
</protein>
<comment type="caution">
    <text evidence="1">The sequence shown here is derived from an EMBL/GenBank/DDBJ whole genome shotgun (WGS) entry which is preliminary data.</text>
</comment>
<sequence>MLNQISAYIPAGQVSGQLPMLQPTVFQQPAVMPTVMPQSMGGGGTYNAARFNAAQHFAQTQGLRFGIPCTHFPVFNHCGPFFPSKCGFVCPPCLPRCCPMPQYPGFGYGHGYNHGYEHGHHSGFNSGYLRGIEDAMRYRFQPIHIY</sequence>
<gene>
    <name evidence="1" type="ORF">A8L45_21710</name>
</gene>
<accession>A0A1C3E966</accession>
<dbReference type="EMBL" id="LYBM01000063">
    <property type="protein sequence ID" value="ODA29817.1"/>
    <property type="molecule type" value="Genomic_DNA"/>
</dbReference>
<name>A0A1C3E966_9GAMM</name>
<dbReference type="RefSeq" id="WP_068905449.1">
    <property type="nucleotide sequence ID" value="NZ_JBHUIF010000009.1"/>
</dbReference>
<reference evidence="1 2" key="1">
    <citation type="submission" date="2016-05" db="EMBL/GenBank/DDBJ databases">
        <title>Genomic Taxonomy of the Vibrionaceae.</title>
        <authorList>
            <person name="Gomez-Gil B."/>
            <person name="Enciso-Ibarra J."/>
        </authorList>
    </citation>
    <scope>NUCLEOTIDE SEQUENCE [LARGE SCALE GENOMIC DNA]</scope>
    <source>
        <strain evidence="1 2">CAIM 1920</strain>
    </source>
</reference>
<dbReference type="AlphaFoldDB" id="A0A1C3E966"/>
<keyword evidence="2" id="KW-1185">Reference proteome</keyword>
<organism evidence="1 2">
    <name type="scientific">Veronia pacifica</name>
    <dbReference type="NCBI Taxonomy" id="1080227"/>
    <lineage>
        <taxon>Bacteria</taxon>
        <taxon>Pseudomonadati</taxon>
        <taxon>Pseudomonadota</taxon>
        <taxon>Gammaproteobacteria</taxon>
        <taxon>Vibrionales</taxon>
        <taxon>Vibrionaceae</taxon>
        <taxon>Veronia</taxon>
    </lineage>
</organism>
<evidence type="ECO:0000313" key="2">
    <source>
        <dbReference type="Proteomes" id="UP000094936"/>
    </source>
</evidence>
<dbReference type="STRING" id="1080227.A8L45_21710"/>